<name>A0A7S2MLS8_9STRA</name>
<accession>A0A7S2MLS8</accession>
<evidence type="ECO:0000313" key="2">
    <source>
        <dbReference type="EMBL" id="CAD9490230.1"/>
    </source>
</evidence>
<dbReference type="AlphaFoldDB" id="A0A7S2MLS8"/>
<protein>
    <submittedName>
        <fullName evidence="2">Uncharacterized protein</fullName>
    </submittedName>
</protein>
<evidence type="ECO:0000256" key="1">
    <source>
        <dbReference type="SAM" id="MobiDB-lite"/>
    </source>
</evidence>
<proteinExistence type="predicted"/>
<gene>
    <name evidence="2" type="ORF">HTAM1171_LOCUS5475</name>
</gene>
<organism evidence="2">
    <name type="scientific">Helicotheca tamesis</name>
    <dbReference type="NCBI Taxonomy" id="374047"/>
    <lineage>
        <taxon>Eukaryota</taxon>
        <taxon>Sar</taxon>
        <taxon>Stramenopiles</taxon>
        <taxon>Ochrophyta</taxon>
        <taxon>Bacillariophyta</taxon>
        <taxon>Mediophyceae</taxon>
        <taxon>Lithodesmiophycidae</taxon>
        <taxon>Lithodesmiales</taxon>
        <taxon>Lithodesmiaceae</taxon>
        <taxon>Helicotheca</taxon>
    </lineage>
</organism>
<feature type="region of interest" description="Disordered" evidence="1">
    <location>
        <begin position="1"/>
        <end position="60"/>
    </location>
</feature>
<sequence length="206" mass="23225">MAWQKKQRVDSTSAPYGHPSEQNMHPHHNPQHRQQLMQGSGLGNITPPRLMQQSGMPQHHPQITDLEEIHEQQTEENFEGEGQQANVEYILAKQYKSLRTGNVLGFPAFNAAKEILGFYRESSMKVGIGHFTPISRHKDEFGPSELEQATRILEDAIAKKSQAVHAMKDWGSLYSLIDHALVYDWSKDLGEGNDELPPEASPTAFD</sequence>
<reference evidence="2" key="1">
    <citation type="submission" date="2021-01" db="EMBL/GenBank/DDBJ databases">
        <authorList>
            <person name="Corre E."/>
            <person name="Pelletier E."/>
            <person name="Niang G."/>
            <person name="Scheremetjew M."/>
            <person name="Finn R."/>
            <person name="Kale V."/>
            <person name="Holt S."/>
            <person name="Cochrane G."/>
            <person name="Meng A."/>
            <person name="Brown T."/>
            <person name="Cohen L."/>
        </authorList>
    </citation>
    <scope>NUCLEOTIDE SEQUENCE</scope>
    <source>
        <strain evidence="2">CCMP826</strain>
    </source>
</reference>
<dbReference type="EMBL" id="HBGV01008850">
    <property type="protein sequence ID" value="CAD9490230.1"/>
    <property type="molecule type" value="Transcribed_RNA"/>
</dbReference>